<sequence>MTDLVRWGILGTGKIARAFATALKDTPGAVLTRVGSRNVASAESFGSEFGLPMEACHGSYQAIADAEDVDIIYIATPHTAHAANAIMALGGGKAVLCEKPFAMNRREAAEVVALARAKKLFLMEAMWTRFLPALDEVKRIIASGEIGAPVQVTADFGFAADVDPDHRLVNPELGGGALLDLGIYPLSIAAALLGPVSSVRAQAEIGPTGVDVQTGFVMVHEGGAMSVCSCSIRARTPAELTVSGQHGHVRMNTMFHRAKSISVSHEDGSSRTVPTPYVGNGYAYEAVEAGRCLREGLLESPHMTLDETLALMGVLDTIREQIGLRYVADA</sequence>
<organism evidence="5 6">
    <name type="scientific">Massilia cavernae</name>
    <dbReference type="NCBI Taxonomy" id="2320864"/>
    <lineage>
        <taxon>Bacteria</taxon>
        <taxon>Pseudomonadati</taxon>
        <taxon>Pseudomonadota</taxon>
        <taxon>Betaproteobacteria</taxon>
        <taxon>Burkholderiales</taxon>
        <taxon>Oxalobacteraceae</taxon>
        <taxon>Telluria group</taxon>
        <taxon>Massilia</taxon>
    </lineage>
</organism>
<dbReference type="InterPro" id="IPR055170">
    <property type="entry name" value="GFO_IDH_MocA-like_dom"/>
</dbReference>
<comment type="caution">
    <text evidence="5">The sequence shown here is derived from an EMBL/GenBank/DDBJ whole genome shotgun (WGS) entry which is preliminary data.</text>
</comment>
<dbReference type="InterPro" id="IPR000683">
    <property type="entry name" value="Gfo/Idh/MocA-like_OxRdtase_N"/>
</dbReference>
<dbReference type="PANTHER" id="PTHR22604">
    <property type="entry name" value="OXIDOREDUCTASES"/>
    <property type="match status" value="1"/>
</dbReference>
<protein>
    <submittedName>
        <fullName evidence="5">Gfo/Idh/MocA family oxidoreductase</fullName>
    </submittedName>
</protein>
<accession>A0A418Y712</accession>
<dbReference type="Proteomes" id="UP000284006">
    <property type="component" value="Unassembled WGS sequence"/>
</dbReference>
<evidence type="ECO:0000256" key="1">
    <source>
        <dbReference type="ARBA" id="ARBA00010928"/>
    </source>
</evidence>
<dbReference type="RefSeq" id="WP_119809420.1">
    <property type="nucleotide sequence ID" value="NZ_QYUP01000026.1"/>
</dbReference>
<evidence type="ECO:0000256" key="2">
    <source>
        <dbReference type="ARBA" id="ARBA00023002"/>
    </source>
</evidence>
<dbReference type="AlphaFoldDB" id="A0A418Y712"/>
<evidence type="ECO:0000259" key="4">
    <source>
        <dbReference type="Pfam" id="PF22725"/>
    </source>
</evidence>
<keyword evidence="2" id="KW-0560">Oxidoreductase</keyword>
<gene>
    <name evidence="5" type="ORF">D3872_03040</name>
</gene>
<dbReference type="SUPFAM" id="SSF51735">
    <property type="entry name" value="NAD(P)-binding Rossmann-fold domains"/>
    <property type="match status" value="1"/>
</dbReference>
<evidence type="ECO:0000313" key="6">
    <source>
        <dbReference type="Proteomes" id="UP000284006"/>
    </source>
</evidence>
<proteinExistence type="inferred from homology"/>
<evidence type="ECO:0000259" key="3">
    <source>
        <dbReference type="Pfam" id="PF01408"/>
    </source>
</evidence>
<dbReference type="Gene3D" id="3.40.50.720">
    <property type="entry name" value="NAD(P)-binding Rossmann-like Domain"/>
    <property type="match status" value="1"/>
</dbReference>
<dbReference type="InterPro" id="IPR036291">
    <property type="entry name" value="NAD(P)-bd_dom_sf"/>
</dbReference>
<dbReference type="GO" id="GO:0000166">
    <property type="term" value="F:nucleotide binding"/>
    <property type="evidence" value="ECO:0007669"/>
    <property type="project" value="InterPro"/>
</dbReference>
<keyword evidence="6" id="KW-1185">Reference proteome</keyword>
<dbReference type="Gene3D" id="3.30.360.10">
    <property type="entry name" value="Dihydrodipicolinate Reductase, domain 2"/>
    <property type="match status" value="1"/>
</dbReference>
<dbReference type="Pfam" id="PF22725">
    <property type="entry name" value="GFO_IDH_MocA_C3"/>
    <property type="match status" value="1"/>
</dbReference>
<comment type="similarity">
    <text evidence="1">Belongs to the Gfo/Idh/MocA family.</text>
</comment>
<name>A0A418Y712_9BURK</name>
<evidence type="ECO:0000313" key="5">
    <source>
        <dbReference type="EMBL" id="RJG25099.1"/>
    </source>
</evidence>
<dbReference type="PANTHER" id="PTHR22604:SF105">
    <property type="entry name" value="TRANS-1,2-DIHYDROBENZENE-1,2-DIOL DEHYDROGENASE"/>
    <property type="match status" value="1"/>
</dbReference>
<feature type="domain" description="GFO/IDH/MocA-like oxidoreductase" evidence="4">
    <location>
        <begin position="136"/>
        <end position="249"/>
    </location>
</feature>
<dbReference type="InterPro" id="IPR050984">
    <property type="entry name" value="Gfo/Idh/MocA_domain"/>
</dbReference>
<dbReference type="GO" id="GO:0016491">
    <property type="term" value="F:oxidoreductase activity"/>
    <property type="evidence" value="ECO:0007669"/>
    <property type="project" value="UniProtKB-KW"/>
</dbReference>
<feature type="domain" description="Gfo/Idh/MocA-like oxidoreductase N-terminal" evidence="3">
    <location>
        <begin position="5"/>
        <end position="123"/>
    </location>
</feature>
<reference evidence="5 6" key="1">
    <citation type="submission" date="2018-09" db="EMBL/GenBank/DDBJ databases">
        <authorList>
            <person name="Zhu H."/>
        </authorList>
    </citation>
    <scope>NUCLEOTIDE SEQUENCE [LARGE SCALE GENOMIC DNA]</scope>
    <source>
        <strain evidence="5 6">K1S02-61</strain>
    </source>
</reference>
<dbReference type="SUPFAM" id="SSF55347">
    <property type="entry name" value="Glyceraldehyde-3-phosphate dehydrogenase-like, C-terminal domain"/>
    <property type="match status" value="1"/>
</dbReference>
<dbReference type="OrthoDB" id="9793050at2"/>
<dbReference type="EMBL" id="QYUP01000026">
    <property type="protein sequence ID" value="RJG25099.1"/>
    <property type="molecule type" value="Genomic_DNA"/>
</dbReference>
<dbReference type="Pfam" id="PF01408">
    <property type="entry name" value="GFO_IDH_MocA"/>
    <property type="match status" value="1"/>
</dbReference>